<dbReference type="Gene3D" id="1.10.287.470">
    <property type="entry name" value="Helix hairpin bin"/>
    <property type="match status" value="2"/>
</dbReference>
<feature type="domain" description="Multidrug resistance protein MdtA-like alpha-helical hairpin" evidence="11">
    <location>
        <begin position="141"/>
        <end position="203"/>
    </location>
</feature>
<proteinExistence type="inferred from homology"/>
<dbReference type="PANTHER" id="PTHR30386:SF19">
    <property type="entry name" value="MULTIDRUG EXPORT PROTEIN EMRA-RELATED"/>
    <property type="match status" value="1"/>
</dbReference>
<feature type="coiled-coil region" evidence="9">
    <location>
        <begin position="105"/>
        <end position="160"/>
    </location>
</feature>
<dbReference type="AlphaFoldDB" id="A0A2W5AAL6"/>
<dbReference type="GO" id="GO:1990961">
    <property type="term" value="P:xenobiotic detoxification by transmembrane export across the plasma membrane"/>
    <property type="evidence" value="ECO:0007669"/>
    <property type="project" value="UniProtKB-ARBA"/>
</dbReference>
<dbReference type="Proteomes" id="UP000249066">
    <property type="component" value="Unassembled WGS sequence"/>
</dbReference>
<comment type="caution">
    <text evidence="13">The sequence shown here is derived from an EMBL/GenBank/DDBJ whole genome shotgun (WGS) entry which is preliminary data.</text>
</comment>
<evidence type="ECO:0000256" key="4">
    <source>
        <dbReference type="ARBA" id="ARBA00022475"/>
    </source>
</evidence>
<dbReference type="GO" id="GO:0046677">
    <property type="term" value="P:response to antibiotic"/>
    <property type="evidence" value="ECO:0007669"/>
    <property type="project" value="UniProtKB-ARBA"/>
</dbReference>
<evidence type="ECO:0000256" key="10">
    <source>
        <dbReference type="SAM" id="Phobius"/>
    </source>
</evidence>
<evidence type="ECO:0000256" key="6">
    <source>
        <dbReference type="ARBA" id="ARBA00022692"/>
    </source>
</evidence>
<evidence type="ECO:0000256" key="9">
    <source>
        <dbReference type="SAM" id="Coils"/>
    </source>
</evidence>
<dbReference type="InterPro" id="IPR058625">
    <property type="entry name" value="MdtA-like_BSH"/>
</dbReference>
<dbReference type="GO" id="GO:0015721">
    <property type="term" value="P:bile acid and bile salt transport"/>
    <property type="evidence" value="ECO:0007669"/>
    <property type="project" value="UniProtKB-ARBA"/>
</dbReference>
<gene>
    <name evidence="13" type="ORF">DI623_02820</name>
</gene>
<evidence type="ECO:0000259" key="12">
    <source>
        <dbReference type="Pfam" id="PF25917"/>
    </source>
</evidence>
<evidence type="ECO:0000313" key="13">
    <source>
        <dbReference type="EMBL" id="PZO91594.1"/>
    </source>
</evidence>
<keyword evidence="8 10" id="KW-0472">Membrane</keyword>
<dbReference type="Pfam" id="PF25917">
    <property type="entry name" value="BSH_RND"/>
    <property type="match status" value="1"/>
</dbReference>
<dbReference type="PANTHER" id="PTHR30386">
    <property type="entry name" value="MEMBRANE FUSION SUBUNIT OF EMRAB-TOLC MULTIDRUG EFFLUX PUMP"/>
    <property type="match status" value="1"/>
</dbReference>
<dbReference type="Gene3D" id="2.40.30.170">
    <property type="match status" value="1"/>
</dbReference>
<evidence type="ECO:0000256" key="3">
    <source>
        <dbReference type="ARBA" id="ARBA00022448"/>
    </source>
</evidence>
<accession>A0A2W5AAL6</accession>
<dbReference type="InterPro" id="IPR050739">
    <property type="entry name" value="MFP"/>
</dbReference>
<keyword evidence="7 10" id="KW-1133">Transmembrane helix</keyword>
<keyword evidence="4" id="KW-1003">Cell membrane</keyword>
<comment type="subcellular location">
    <subcellularLocation>
        <location evidence="1">Cell inner membrane</location>
        <topology evidence="1">Single-pass membrane protein</topology>
    </subcellularLocation>
</comment>
<dbReference type="Gene3D" id="2.40.50.100">
    <property type="match status" value="1"/>
</dbReference>
<dbReference type="InterPro" id="IPR058624">
    <property type="entry name" value="MdtA-like_HH"/>
</dbReference>
<name>A0A2W5AAL6_9SPHN</name>
<organism evidence="13 14">
    <name type="scientific">Sphingomonas sanxanigenens</name>
    <dbReference type="NCBI Taxonomy" id="397260"/>
    <lineage>
        <taxon>Bacteria</taxon>
        <taxon>Pseudomonadati</taxon>
        <taxon>Pseudomonadota</taxon>
        <taxon>Alphaproteobacteria</taxon>
        <taxon>Sphingomonadales</taxon>
        <taxon>Sphingomonadaceae</taxon>
        <taxon>Sphingomonas</taxon>
    </lineage>
</organism>
<evidence type="ECO:0000256" key="2">
    <source>
        <dbReference type="ARBA" id="ARBA00009477"/>
    </source>
</evidence>
<reference evidence="13 14" key="1">
    <citation type="submission" date="2017-08" db="EMBL/GenBank/DDBJ databases">
        <title>Infants hospitalized years apart are colonized by the same room-sourced microbial strains.</title>
        <authorList>
            <person name="Brooks B."/>
            <person name="Olm M.R."/>
            <person name="Firek B.A."/>
            <person name="Baker R."/>
            <person name="Thomas B.C."/>
            <person name="Morowitz M.J."/>
            <person name="Banfield J.F."/>
        </authorList>
    </citation>
    <scope>NUCLEOTIDE SEQUENCE [LARGE SCALE GENOMIC DNA]</scope>
    <source>
        <strain evidence="13">S2_018_000_R2_101</strain>
    </source>
</reference>
<comment type="similarity">
    <text evidence="2">Belongs to the membrane fusion protein (MFP) (TC 8.A.1) family.</text>
</comment>
<evidence type="ECO:0000256" key="8">
    <source>
        <dbReference type="ARBA" id="ARBA00023136"/>
    </source>
</evidence>
<dbReference type="PRINTS" id="PR01490">
    <property type="entry name" value="RTXTOXIND"/>
</dbReference>
<dbReference type="GO" id="GO:0005886">
    <property type="term" value="C:plasma membrane"/>
    <property type="evidence" value="ECO:0007669"/>
    <property type="project" value="UniProtKB-SubCell"/>
</dbReference>
<keyword evidence="3" id="KW-0813">Transport</keyword>
<feature type="transmembrane region" description="Helical" evidence="10">
    <location>
        <begin position="27"/>
        <end position="48"/>
    </location>
</feature>
<sequence length="382" mass="40220">MADQNPAAIVPDSDEADAARGARRKRLLTIFAAVLAIVAIGFGLWFLIFRAGRVSTDNAYVGAESAQVTPLVAGPVAEVRVSNTQAVKKGQILVIIDPADAQIALDQAQGALAQAEQRYNQAQGNADAAKARVAARDADIRQAQAQLVQANATFERARIDLSRRQALVSSGAVSGEELTTARAAFESARAARDQAQAAINAAKATQGSAGGDLDASEALVRGTTIRTAPDVVAARARLEQAKLDLSRTVIRAPIDGVVTSRQVQVGQRVAPGVAVMTIVPINAAYVDANYKENQLAKVRPGQPVKLTSDYYGGDVVYDGRVMGFAGGTGAAFALIPAQNATGNWIKVVQRLPVRIALDPKQLEEHPLRVGLSMEATIDTRSK</sequence>
<evidence type="ECO:0000256" key="7">
    <source>
        <dbReference type="ARBA" id="ARBA00022989"/>
    </source>
</evidence>
<protein>
    <submittedName>
        <fullName evidence="13">EmrA/EmrK family multidrug efflux transporter periplasmic adaptor subunit</fullName>
    </submittedName>
</protein>
<evidence type="ECO:0000259" key="11">
    <source>
        <dbReference type="Pfam" id="PF25876"/>
    </source>
</evidence>
<keyword evidence="5" id="KW-0997">Cell inner membrane</keyword>
<feature type="domain" description="Multidrug resistance protein MdtA-like barrel-sandwich hybrid" evidence="12">
    <location>
        <begin position="65"/>
        <end position="278"/>
    </location>
</feature>
<dbReference type="FunFam" id="2.40.30.170:FF:000003">
    <property type="entry name" value="Multidrug resistance protein A"/>
    <property type="match status" value="1"/>
</dbReference>
<evidence type="ECO:0000256" key="1">
    <source>
        <dbReference type="ARBA" id="ARBA00004377"/>
    </source>
</evidence>
<keyword evidence="6 10" id="KW-0812">Transmembrane</keyword>
<dbReference type="EMBL" id="QFNN01000007">
    <property type="protein sequence ID" value="PZO91594.1"/>
    <property type="molecule type" value="Genomic_DNA"/>
</dbReference>
<dbReference type="Pfam" id="PF25876">
    <property type="entry name" value="HH_MFP_RND"/>
    <property type="match status" value="1"/>
</dbReference>
<keyword evidence="9" id="KW-0175">Coiled coil</keyword>
<evidence type="ECO:0000256" key="5">
    <source>
        <dbReference type="ARBA" id="ARBA00022519"/>
    </source>
</evidence>
<dbReference type="SUPFAM" id="SSF111369">
    <property type="entry name" value="HlyD-like secretion proteins"/>
    <property type="match status" value="3"/>
</dbReference>
<evidence type="ECO:0000313" key="14">
    <source>
        <dbReference type="Proteomes" id="UP000249066"/>
    </source>
</evidence>